<dbReference type="WBParaSite" id="PDA_v2.g23528.t1">
    <property type="protein sequence ID" value="PDA_v2.g23528.t1"/>
    <property type="gene ID" value="PDA_v2.g23528"/>
</dbReference>
<proteinExistence type="predicted"/>
<reference evidence="3" key="1">
    <citation type="submission" date="2022-11" db="UniProtKB">
        <authorList>
            <consortium name="WormBaseParasite"/>
        </authorList>
    </citation>
    <scope>IDENTIFICATION</scope>
</reference>
<evidence type="ECO:0000313" key="3">
    <source>
        <dbReference type="WBParaSite" id="PDA_v2.g23528.t1"/>
    </source>
</evidence>
<dbReference type="SMART" id="SM00289">
    <property type="entry name" value="WR1"/>
    <property type="match status" value="4"/>
</dbReference>
<feature type="signal peptide" evidence="1">
    <location>
        <begin position="1"/>
        <end position="18"/>
    </location>
</feature>
<keyword evidence="1" id="KW-0732">Signal</keyword>
<organism evidence="2 3">
    <name type="scientific">Panagrolaimus davidi</name>
    <dbReference type="NCBI Taxonomy" id="227884"/>
    <lineage>
        <taxon>Eukaryota</taxon>
        <taxon>Metazoa</taxon>
        <taxon>Ecdysozoa</taxon>
        <taxon>Nematoda</taxon>
        <taxon>Chromadorea</taxon>
        <taxon>Rhabditida</taxon>
        <taxon>Tylenchina</taxon>
        <taxon>Panagrolaimomorpha</taxon>
        <taxon>Panagrolaimoidea</taxon>
        <taxon>Panagrolaimidae</taxon>
        <taxon>Panagrolaimus</taxon>
    </lineage>
</organism>
<name>A0A914PXH5_9BILA</name>
<keyword evidence="2" id="KW-1185">Reference proteome</keyword>
<sequence length="190" mass="19445">MQLLIFVVFAFFFEGCFGVCPNGGRAIGVGCSNDAQCTPYYNGRSTCYYGCCCTVPVNNAGICTDGSQSSVRCSAFGQCSTGQTCLNGLCCRTTGNEWQNACGGLAAVASCINGQCGQGFRCTPSNYCCECPVGRSSGRCNNGSCPSGFTCQTNGYCCASCPGNVTPYGACRNGTCGGGATCRAGNICCL</sequence>
<dbReference type="PANTHER" id="PTHR34150">
    <property type="entry name" value="PROTEIN CBG08832-RELATED"/>
    <property type="match status" value="1"/>
</dbReference>
<evidence type="ECO:0000313" key="2">
    <source>
        <dbReference type="Proteomes" id="UP000887578"/>
    </source>
</evidence>
<accession>A0A914PXH5</accession>
<evidence type="ECO:0000256" key="1">
    <source>
        <dbReference type="SAM" id="SignalP"/>
    </source>
</evidence>
<dbReference type="AlphaFoldDB" id="A0A914PXH5"/>
<feature type="chain" id="PRO_5037103900" evidence="1">
    <location>
        <begin position="19"/>
        <end position="190"/>
    </location>
</feature>
<dbReference type="InterPro" id="IPR006150">
    <property type="entry name" value="Cys_repeat_1"/>
</dbReference>
<protein>
    <submittedName>
        <fullName evidence="3">Uncharacterized protein</fullName>
    </submittedName>
</protein>
<dbReference type="Proteomes" id="UP000887578">
    <property type="component" value="Unplaced"/>
</dbReference>
<dbReference type="PANTHER" id="PTHR34150:SF3">
    <property type="entry name" value="CC DOMAIN-CONTAINING PROTEIN"/>
    <property type="match status" value="1"/>
</dbReference>